<gene>
    <name evidence="15" type="ORF">TKK_005080</name>
</gene>
<keyword evidence="5 13" id="KW-0349">Heme</keyword>
<keyword evidence="7" id="KW-0256">Endoplasmic reticulum</keyword>
<evidence type="ECO:0000256" key="2">
    <source>
        <dbReference type="ARBA" id="ARBA00004174"/>
    </source>
</evidence>
<dbReference type="Gene3D" id="1.10.630.10">
    <property type="entry name" value="Cytochrome P450"/>
    <property type="match status" value="2"/>
</dbReference>
<dbReference type="PRINTS" id="PR00463">
    <property type="entry name" value="EP450I"/>
</dbReference>
<dbReference type="PROSITE" id="PS00086">
    <property type="entry name" value="CYTOCHROME_P450"/>
    <property type="match status" value="1"/>
</dbReference>
<name>A0ABD2X9A4_9HYME</name>
<evidence type="ECO:0000256" key="14">
    <source>
        <dbReference type="RuleBase" id="RU000461"/>
    </source>
</evidence>
<evidence type="ECO:0000256" key="12">
    <source>
        <dbReference type="ARBA" id="ARBA00023136"/>
    </source>
</evidence>
<evidence type="ECO:0000313" key="16">
    <source>
        <dbReference type="Proteomes" id="UP001627154"/>
    </source>
</evidence>
<evidence type="ECO:0000256" key="7">
    <source>
        <dbReference type="ARBA" id="ARBA00022824"/>
    </source>
</evidence>
<evidence type="ECO:0000256" key="10">
    <source>
        <dbReference type="ARBA" id="ARBA00023004"/>
    </source>
</evidence>
<dbReference type="GO" id="GO:0004497">
    <property type="term" value="F:monooxygenase activity"/>
    <property type="evidence" value="ECO:0007669"/>
    <property type="project" value="UniProtKB-KW"/>
</dbReference>
<dbReference type="InterPro" id="IPR002401">
    <property type="entry name" value="Cyt_P450_E_grp-I"/>
</dbReference>
<comment type="caution">
    <text evidence="15">The sequence shown here is derived from an EMBL/GenBank/DDBJ whole genome shotgun (WGS) entry which is preliminary data.</text>
</comment>
<evidence type="ECO:0000256" key="3">
    <source>
        <dbReference type="ARBA" id="ARBA00004406"/>
    </source>
</evidence>
<proteinExistence type="inferred from homology"/>
<keyword evidence="10 13" id="KW-0408">Iron</keyword>
<dbReference type="AlphaFoldDB" id="A0ABD2X9A4"/>
<evidence type="ECO:0000256" key="11">
    <source>
        <dbReference type="ARBA" id="ARBA00023033"/>
    </source>
</evidence>
<dbReference type="GO" id="GO:0005789">
    <property type="term" value="C:endoplasmic reticulum membrane"/>
    <property type="evidence" value="ECO:0007669"/>
    <property type="project" value="UniProtKB-SubCell"/>
</dbReference>
<comment type="subcellular location">
    <subcellularLocation>
        <location evidence="3">Endoplasmic reticulum membrane</location>
        <topology evidence="3">Peripheral membrane protein</topology>
    </subcellularLocation>
    <subcellularLocation>
        <location evidence="2">Microsome membrane</location>
        <topology evidence="2">Peripheral membrane protein</topology>
    </subcellularLocation>
</comment>
<sequence length="405" mass="46308">MHLLLVLIFVLICAYWYLTRTHNYWVKQNVPTMPGCVPGFGHVLPSLLMRETLKDLADRAYRGFADSSVVGFYFMRKPMIVLRDPNLVKLVLQSDFASFRNGRKINEKADPLMAKNPFFIHDLKAWRNSRARVVSHLSAAILNASLIPRRAEDFFRNTLLGILKHRKRQSQTSKPNDFLQFVLDTNIQDDVESIIADVIIYHADVYETSSSTLAFFVNQLLRHSEEQEKIRQHVRDATRTNEGGQLTYEALKAMNYLEQAVYESLRLIPPVPALLQSCVQNTTLVSQDGLECRLCPGDGVLIPVLGLQNDPKHWDEPEAFRPERFGPEQLAKRHKYLFLAFGEGPRMCVGMRLGLLLVKLAAASLLLNYSIELSGKSKSPLEMDRKAFFVYAKDGVWARFRKLPK</sequence>
<keyword evidence="16" id="KW-1185">Reference proteome</keyword>
<evidence type="ECO:0000256" key="6">
    <source>
        <dbReference type="ARBA" id="ARBA00022723"/>
    </source>
</evidence>
<dbReference type="Pfam" id="PF00067">
    <property type="entry name" value="p450"/>
    <property type="match status" value="1"/>
</dbReference>
<dbReference type="PANTHER" id="PTHR24292:SF104">
    <property type="entry name" value="CYTOCHROME P450 308A1-RELATED"/>
    <property type="match status" value="1"/>
</dbReference>
<evidence type="ECO:0000256" key="5">
    <source>
        <dbReference type="ARBA" id="ARBA00022617"/>
    </source>
</evidence>
<evidence type="ECO:0000256" key="1">
    <source>
        <dbReference type="ARBA" id="ARBA00001971"/>
    </source>
</evidence>
<evidence type="ECO:0008006" key="17">
    <source>
        <dbReference type="Google" id="ProtNLM"/>
    </source>
</evidence>
<dbReference type="Proteomes" id="UP001627154">
    <property type="component" value="Unassembled WGS sequence"/>
</dbReference>
<comment type="cofactor">
    <cofactor evidence="1 13">
        <name>heme</name>
        <dbReference type="ChEBI" id="CHEBI:30413"/>
    </cofactor>
</comment>
<evidence type="ECO:0000256" key="8">
    <source>
        <dbReference type="ARBA" id="ARBA00022848"/>
    </source>
</evidence>
<dbReference type="PRINTS" id="PR00385">
    <property type="entry name" value="P450"/>
</dbReference>
<feature type="binding site" description="axial binding residue" evidence="13">
    <location>
        <position position="348"/>
    </location>
    <ligand>
        <name>heme</name>
        <dbReference type="ChEBI" id="CHEBI:30413"/>
    </ligand>
    <ligandPart>
        <name>Fe</name>
        <dbReference type="ChEBI" id="CHEBI:18248"/>
    </ligandPart>
</feature>
<keyword evidence="9 14" id="KW-0560">Oxidoreductase</keyword>
<accession>A0ABD2X9A4</accession>
<dbReference type="GO" id="GO:0046872">
    <property type="term" value="F:metal ion binding"/>
    <property type="evidence" value="ECO:0007669"/>
    <property type="project" value="UniProtKB-KW"/>
</dbReference>
<protein>
    <recommendedName>
        <fullName evidence="17">Cytochrome P450</fullName>
    </recommendedName>
</protein>
<evidence type="ECO:0000256" key="9">
    <source>
        <dbReference type="ARBA" id="ARBA00023002"/>
    </source>
</evidence>
<dbReference type="PANTHER" id="PTHR24292">
    <property type="entry name" value="CYTOCHROME P450"/>
    <property type="match status" value="1"/>
</dbReference>
<reference evidence="15 16" key="1">
    <citation type="journal article" date="2024" name="bioRxiv">
        <title>A reference genome for Trichogramma kaykai: A tiny desert-dwelling parasitoid wasp with competing sex-ratio distorters.</title>
        <authorList>
            <person name="Culotta J."/>
            <person name="Lindsey A.R."/>
        </authorList>
    </citation>
    <scope>NUCLEOTIDE SEQUENCE [LARGE SCALE GENOMIC DNA]</scope>
    <source>
        <strain evidence="15 16">KSX58</strain>
    </source>
</reference>
<keyword evidence="12" id="KW-0472">Membrane</keyword>
<organism evidence="15 16">
    <name type="scientific">Trichogramma kaykai</name>
    <dbReference type="NCBI Taxonomy" id="54128"/>
    <lineage>
        <taxon>Eukaryota</taxon>
        <taxon>Metazoa</taxon>
        <taxon>Ecdysozoa</taxon>
        <taxon>Arthropoda</taxon>
        <taxon>Hexapoda</taxon>
        <taxon>Insecta</taxon>
        <taxon>Pterygota</taxon>
        <taxon>Neoptera</taxon>
        <taxon>Endopterygota</taxon>
        <taxon>Hymenoptera</taxon>
        <taxon>Apocrita</taxon>
        <taxon>Proctotrupomorpha</taxon>
        <taxon>Chalcidoidea</taxon>
        <taxon>Trichogrammatidae</taxon>
        <taxon>Trichogramma</taxon>
    </lineage>
</organism>
<evidence type="ECO:0000256" key="13">
    <source>
        <dbReference type="PIRSR" id="PIRSR602401-1"/>
    </source>
</evidence>
<keyword evidence="11 14" id="KW-0503">Monooxygenase</keyword>
<keyword evidence="6 13" id="KW-0479">Metal-binding</keyword>
<keyword evidence="8" id="KW-0492">Microsome</keyword>
<comment type="similarity">
    <text evidence="4 14">Belongs to the cytochrome P450 family.</text>
</comment>
<evidence type="ECO:0000256" key="4">
    <source>
        <dbReference type="ARBA" id="ARBA00010617"/>
    </source>
</evidence>
<dbReference type="SUPFAM" id="SSF48264">
    <property type="entry name" value="Cytochrome P450"/>
    <property type="match status" value="1"/>
</dbReference>
<evidence type="ECO:0000313" key="15">
    <source>
        <dbReference type="EMBL" id="KAL3401716.1"/>
    </source>
</evidence>
<dbReference type="InterPro" id="IPR001128">
    <property type="entry name" value="Cyt_P450"/>
</dbReference>
<dbReference type="InterPro" id="IPR036396">
    <property type="entry name" value="Cyt_P450_sf"/>
</dbReference>
<dbReference type="InterPro" id="IPR017972">
    <property type="entry name" value="Cyt_P450_CS"/>
</dbReference>
<dbReference type="InterPro" id="IPR050476">
    <property type="entry name" value="Insect_CytP450_Detox"/>
</dbReference>
<dbReference type="EMBL" id="JBJJXI010000043">
    <property type="protein sequence ID" value="KAL3401716.1"/>
    <property type="molecule type" value="Genomic_DNA"/>
</dbReference>